<dbReference type="InterPro" id="IPR009057">
    <property type="entry name" value="Homeodomain-like_sf"/>
</dbReference>
<evidence type="ECO:0000256" key="2">
    <source>
        <dbReference type="ARBA" id="ARBA00023125"/>
    </source>
</evidence>
<name>A0A3M6QTT8_9BURK</name>
<evidence type="ECO:0000313" key="6">
    <source>
        <dbReference type="EMBL" id="RMX06455.1"/>
    </source>
</evidence>
<feature type="domain" description="HTH tetR-type" evidence="5">
    <location>
        <begin position="10"/>
        <end position="70"/>
    </location>
</feature>
<dbReference type="InterPro" id="IPR025996">
    <property type="entry name" value="MT1864/Rv1816-like_C"/>
</dbReference>
<proteinExistence type="predicted"/>
<comment type="caution">
    <text evidence="6">The sequence shown here is derived from an EMBL/GenBank/DDBJ whole genome shotgun (WGS) entry which is preliminary data.</text>
</comment>
<dbReference type="InterPro" id="IPR036271">
    <property type="entry name" value="Tet_transcr_reg_TetR-rel_C_sf"/>
</dbReference>
<dbReference type="InterPro" id="IPR050109">
    <property type="entry name" value="HTH-type_TetR-like_transc_reg"/>
</dbReference>
<dbReference type="PANTHER" id="PTHR30055">
    <property type="entry name" value="HTH-TYPE TRANSCRIPTIONAL REGULATOR RUTR"/>
    <property type="match status" value="1"/>
</dbReference>
<accession>A0A3M6QTT8</accession>
<evidence type="ECO:0000259" key="5">
    <source>
        <dbReference type="PROSITE" id="PS50977"/>
    </source>
</evidence>
<dbReference type="Pfam" id="PF00440">
    <property type="entry name" value="TetR_N"/>
    <property type="match status" value="1"/>
</dbReference>
<dbReference type="RefSeq" id="WP_122227764.1">
    <property type="nucleotide sequence ID" value="NZ_RDQO01000002.1"/>
</dbReference>
<reference evidence="6 7" key="1">
    <citation type="submission" date="2018-10" db="EMBL/GenBank/DDBJ databases">
        <title>Draft genome of Cortibacter populi DSM10536.</title>
        <authorList>
            <person name="Bernier A.-M."/>
            <person name="Bernard K."/>
        </authorList>
    </citation>
    <scope>NUCLEOTIDE SEQUENCE [LARGE SCALE GENOMIC DNA]</scope>
    <source>
        <strain evidence="6 7">DSM 105136</strain>
    </source>
</reference>
<dbReference type="GO" id="GO:0000976">
    <property type="term" value="F:transcription cis-regulatory region binding"/>
    <property type="evidence" value="ECO:0007669"/>
    <property type="project" value="TreeGrafter"/>
</dbReference>
<dbReference type="InterPro" id="IPR001647">
    <property type="entry name" value="HTH_TetR"/>
</dbReference>
<keyword evidence="2 4" id="KW-0238">DNA-binding</keyword>
<sequence length="218" mass="22560">MTGKQTFHHGDLRAALVAEAIGILRREGVEALSLRGIARAAGVSQAAPYRHFADKAALLAEVSEQGFLLLQQRFAQCAQCVATPPARLRVLGEAYVTFALEEPALFRLMFGAGMRAPASHPAVPSGSSEPPAPAAPAAPNAAASAYAQLRDAVAMVVGGTSGPRQCEAACVAAWSLVHGLSVLLIDEAGIAPAQPRADLVRSTIDLFVRGLELSATAS</sequence>
<dbReference type="Pfam" id="PF13305">
    <property type="entry name" value="TetR_C_33"/>
    <property type="match status" value="1"/>
</dbReference>
<dbReference type="SUPFAM" id="SSF46689">
    <property type="entry name" value="Homeodomain-like"/>
    <property type="match status" value="1"/>
</dbReference>
<keyword evidence="7" id="KW-1185">Reference proteome</keyword>
<organism evidence="6 7">
    <name type="scientific">Corticibacter populi</name>
    <dbReference type="NCBI Taxonomy" id="1550736"/>
    <lineage>
        <taxon>Bacteria</taxon>
        <taxon>Pseudomonadati</taxon>
        <taxon>Pseudomonadota</taxon>
        <taxon>Betaproteobacteria</taxon>
        <taxon>Burkholderiales</taxon>
        <taxon>Comamonadaceae</taxon>
        <taxon>Corticibacter</taxon>
    </lineage>
</organism>
<dbReference type="Gene3D" id="1.10.357.10">
    <property type="entry name" value="Tetracycline Repressor, domain 2"/>
    <property type="match status" value="1"/>
</dbReference>
<gene>
    <name evidence="6" type="ORF">D8I35_07955</name>
</gene>
<keyword evidence="1" id="KW-0805">Transcription regulation</keyword>
<dbReference type="GO" id="GO:0003700">
    <property type="term" value="F:DNA-binding transcription factor activity"/>
    <property type="evidence" value="ECO:0007669"/>
    <property type="project" value="TreeGrafter"/>
</dbReference>
<dbReference type="PROSITE" id="PS50977">
    <property type="entry name" value="HTH_TETR_2"/>
    <property type="match status" value="1"/>
</dbReference>
<dbReference type="OrthoDB" id="5293556at2"/>
<evidence type="ECO:0000256" key="1">
    <source>
        <dbReference type="ARBA" id="ARBA00023015"/>
    </source>
</evidence>
<evidence type="ECO:0000313" key="7">
    <source>
        <dbReference type="Proteomes" id="UP000278006"/>
    </source>
</evidence>
<dbReference type="PANTHER" id="PTHR30055:SF220">
    <property type="entry name" value="TETR-FAMILY REGULATORY PROTEIN"/>
    <property type="match status" value="1"/>
</dbReference>
<evidence type="ECO:0000256" key="4">
    <source>
        <dbReference type="PROSITE-ProRule" id="PRU00335"/>
    </source>
</evidence>
<dbReference type="PRINTS" id="PR00455">
    <property type="entry name" value="HTHTETR"/>
</dbReference>
<feature type="DNA-binding region" description="H-T-H motif" evidence="4">
    <location>
        <begin position="33"/>
        <end position="52"/>
    </location>
</feature>
<protein>
    <submittedName>
        <fullName evidence="6">TetR/AcrR family transcriptional regulator</fullName>
    </submittedName>
</protein>
<dbReference type="EMBL" id="RDQO01000002">
    <property type="protein sequence ID" value="RMX06455.1"/>
    <property type="molecule type" value="Genomic_DNA"/>
</dbReference>
<keyword evidence="3" id="KW-0804">Transcription</keyword>
<evidence type="ECO:0000256" key="3">
    <source>
        <dbReference type="ARBA" id="ARBA00023163"/>
    </source>
</evidence>
<dbReference type="SUPFAM" id="SSF48498">
    <property type="entry name" value="Tetracyclin repressor-like, C-terminal domain"/>
    <property type="match status" value="1"/>
</dbReference>
<dbReference type="Proteomes" id="UP000278006">
    <property type="component" value="Unassembled WGS sequence"/>
</dbReference>
<dbReference type="AlphaFoldDB" id="A0A3M6QTT8"/>